<gene>
    <name evidence="2" type="ORF">WJX73_003970</name>
</gene>
<organism evidence="2 3">
    <name type="scientific">Symbiochloris irregularis</name>
    <dbReference type="NCBI Taxonomy" id="706552"/>
    <lineage>
        <taxon>Eukaryota</taxon>
        <taxon>Viridiplantae</taxon>
        <taxon>Chlorophyta</taxon>
        <taxon>core chlorophytes</taxon>
        <taxon>Trebouxiophyceae</taxon>
        <taxon>Trebouxiales</taxon>
        <taxon>Trebouxiaceae</taxon>
        <taxon>Symbiochloris</taxon>
    </lineage>
</organism>
<evidence type="ECO:0000313" key="2">
    <source>
        <dbReference type="EMBL" id="KAK9813900.1"/>
    </source>
</evidence>
<feature type="region of interest" description="Disordered" evidence="1">
    <location>
        <begin position="118"/>
        <end position="140"/>
    </location>
</feature>
<dbReference type="AlphaFoldDB" id="A0AAW1PVW7"/>
<keyword evidence="3" id="KW-1185">Reference proteome</keyword>
<evidence type="ECO:0000313" key="3">
    <source>
        <dbReference type="Proteomes" id="UP001465755"/>
    </source>
</evidence>
<evidence type="ECO:0000256" key="1">
    <source>
        <dbReference type="SAM" id="MobiDB-lite"/>
    </source>
</evidence>
<dbReference type="EMBL" id="JALJOQ010000002">
    <property type="protein sequence ID" value="KAK9813900.1"/>
    <property type="molecule type" value="Genomic_DNA"/>
</dbReference>
<dbReference type="Proteomes" id="UP001465755">
    <property type="component" value="Unassembled WGS sequence"/>
</dbReference>
<protein>
    <submittedName>
        <fullName evidence="2">Uncharacterized protein</fullName>
    </submittedName>
</protein>
<comment type="caution">
    <text evidence="2">The sequence shown here is derived from an EMBL/GenBank/DDBJ whole genome shotgun (WGS) entry which is preliminary data.</text>
</comment>
<reference evidence="2 3" key="1">
    <citation type="journal article" date="2024" name="Nat. Commun.">
        <title>Phylogenomics reveals the evolutionary origins of lichenization in chlorophyte algae.</title>
        <authorList>
            <person name="Puginier C."/>
            <person name="Libourel C."/>
            <person name="Otte J."/>
            <person name="Skaloud P."/>
            <person name="Haon M."/>
            <person name="Grisel S."/>
            <person name="Petersen M."/>
            <person name="Berrin J.G."/>
            <person name="Delaux P.M."/>
            <person name="Dal Grande F."/>
            <person name="Keller J."/>
        </authorList>
    </citation>
    <scope>NUCLEOTIDE SEQUENCE [LARGE SCALE GENOMIC DNA]</scope>
    <source>
        <strain evidence="2 3">SAG 2036</strain>
    </source>
</reference>
<proteinExistence type="predicted"/>
<accession>A0AAW1PVW7</accession>
<name>A0AAW1PVW7_9CHLO</name>
<sequence>MLLTCGLPQSLFGRRGHSLQSGSGPVWPFKEGPHQCTESRIHLSATPISAARIRCEPEDMRLALCLAVVFLVAQSGGDAAQPIGLTRASSNSTAPAGLEQVEIAPRAFLSRRQSLERWQPGKQSCCHSGCPGNQWRRPSS</sequence>